<dbReference type="AlphaFoldDB" id="A0A1L0BES4"/>
<dbReference type="Gene3D" id="2.60.130.10">
    <property type="entry name" value="Aromatic compound dioxygenase"/>
    <property type="match status" value="1"/>
</dbReference>
<evidence type="ECO:0000313" key="9">
    <source>
        <dbReference type="Proteomes" id="UP000182259"/>
    </source>
</evidence>
<dbReference type="GO" id="GO:0009712">
    <property type="term" value="P:catechol-containing compound metabolic process"/>
    <property type="evidence" value="ECO:0007669"/>
    <property type="project" value="InterPro"/>
</dbReference>
<dbReference type="GO" id="GO:0018576">
    <property type="term" value="F:catechol 1,2-dioxygenase activity"/>
    <property type="evidence" value="ECO:0007669"/>
    <property type="project" value="InterPro"/>
</dbReference>
<keyword evidence="4" id="KW-0223">Dioxygenase</keyword>
<evidence type="ECO:0000256" key="4">
    <source>
        <dbReference type="ARBA" id="ARBA00022964"/>
    </source>
</evidence>
<keyword evidence="5" id="KW-0560">Oxidoreductase</keyword>
<dbReference type="Pfam" id="PF00775">
    <property type="entry name" value="Dioxygenase_C"/>
    <property type="match status" value="1"/>
</dbReference>
<evidence type="ECO:0000259" key="7">
    <source>
        <dbReference type="PROSITE" id="PS00083"/>
    </source>
</evidence>
<evidence type="ECO:0000256" key="1">
    <source>
        <dbReference type="ARBA" id="ARBA00001965"/>
    </source>
</evidence>
<dbReference type="InterPro" id="IPR039390">
    <property type="entry name" value="1_2-HQD/HQD"/>
</dbReference>
<evidence type="ECO:0000256" key="6">
    <source>
        <dbReference type="ARBA" id="ARBA00023004"/>
    </source>
</evidence>
<dbReference type="CDD" id="cd03461">
    <property type="entry name" value="1_2-HQD"/>
    <property type="match status" value="1"/>
</dbReference>
<dbReference type="GO" id="GO:0008199">
    <property type="term" value="F:ferric iron binding"/>
    <property type="evidence" value="ECO:0007669"/>
    <property type="project" value="InterPro"/>
</dbReference>
<evidence type="ECO:0000256" key="3">
    <source>
        <dbReference type="ARBA" id="ARBA00022723"/>
    </source>
</evidence>
<name>A0A1L0BES4_9ASCO</name>
<dbReference type="InterPro" id="IPR000627">
    <property type="entry name" value="Intradiol_dOase_C"/>
</dbReference>
<keyword evidence="6" id="KW-0408">Iron</keyword>
<evidence type="ECO:0000256" key="5">
    <source>
        <dbReference type="ARBA" id="ARBA00023002"/>
    </source>
</evidence>
<proteinExistence type="inferred from homology"/>
<feature type="domain" description="Intradiol ring-cleavage dioxygenases" evidence="7">
    <location>
        <begin position="140"/>
        <end position="168"/>
    </location>
</feature>
<dbReference type="EMBL" id="LT635764">
    <property type="protein sequence ID" value="SGZ49571.1"/>
    <property type="molecule type" value="Genomic_DNA"/>
</dbReference>
<dbReference type="InterPro" id="IPR050770">
    <property type="entry name" value="Intradiol_RC_Dioxygenase"/>
</dbReference>
<dbReference type="PROSITE" id="PS00083">
    <property type="entry name" value="INTRADIOL_DIOXYGENAS"/>
    <property type="match status" value="1"/>
</dbReference>
<dbReference type="SUPFAM" id="SSF49482">
    <property type="entry name" value="Aromatic compound dioxygenase"/>
    <property type="match status" value="1"/>
</dbReference>
<organism evidence="8 9">
    <name type="scientific">Sungouiella intermedia</name>
    <dbReference type="NCBI Taxonomy" id="45354"/>
    <lineage>
        <taxon>Eukaryota</taxon>
        <taxon>Fungi</taxon>
        <taxon>Dikarya</taxon>
        <taxon>Ascomycota</taxon>
        <taxon>Saccharomycotina</taxon>
        <taxon>Pichiomycetes</taxon>
        <taxon>Metschnikowiaceae</taxon>
        <taxon>Sungouiella</taxon>
    </lineage>
</organism>
<gene>
    <name evidence="8" type="ORF">SAMEA4029009_CIC11G00000004080</name>
</gene>
<accession>A0A1L0BES4</accession>
<evidence type="ECO:0000256" key="2">
    <source>
        <dbReference type="ARBA" id="ARBA00007825"/>
    </source>
</evidence>
<sequence length="332" mass="37457">MPVKFVDGKLVLSDMSTETITENTVAINSQHDNRRLKFVLERLVQHLHDFARETRLTTDEWEAGIEFLTQVGKMCSDIRQEFVLLSDVLGLSVLVDGLSHPKPENATVGTLLGPFHTHDAVEHEHDTSICSEGKGEPLLIEGKLTDPDGNPIEGAKIDLWECDENGFYDTQYADREGADMRGIYTTRADGSFVIKATRPVPYPIPHDGPVGKFLKVINRHPYRPAHIHFIIEKPGYDKLTTALYHKGDPYEYSDAVFGVKTPLLFSLDKLGEERAKKHNMNPDDWYLNWDFKIVTDKQAKDLLVQKLKADLKKYGKGDYVINDDGLPIAALD</sequence>
<dbReference type="Proteomes" id="UP000182259">
    <property type="component" value="Chromosome I"/>
</dbReference>
<reference evidence="9" key="1">
    <citation type="submission" date="2016-10" db="EMBL/GenBank/DDBJ databases">
        <authorList>
            <person name="Geijer C."/>
            <person name="Jareborg N."/>
            <person name="Dainat J."/>
        </authorList>
    </citation>
    <scope>NUCLEOTIDE SEQUENCE [LARGE SCALE GENOMIC DNA]</scope>
    <source>
        <strain evidence="9">PYCC 4715</strain>
    </source>
</reference>
<protein>
    <submittedName>
        <fullName evidence="8">CIC11C00000004080</fullName>
    </submittedName>
</protein>
<comment type="cofactor">
    <cofactor evidence="1">
        <name>Fe(3+)</name>
        <dbReference type="ChEBI" id="CHEBI:29034"/>
    </cofactor>
</comment>
<dbReference type="Pfam" id="PF04444">
    <property type="entry name" value="Dioxygenase_N"/>
    <property type="match status" value="1"/>
</dbReference>
<dbReference type="PANTHER" id="PTHR33711:SF7">
    <property type="entry name" value="INTRADIOL RING-CLEAVAGE DIOXYGENASES DOMAIN-CONTAINING PROTEIN-RELATED"/>
    <property type="match status" value="1"/>
</dbReference>
<dbReference type="PANTHER" id="PTHR33711">
    <property type="entry name" value="DIOXYGENASE, PUTATIVE (AFU_ORTHOLOGUE AFUA_2G02910)-RELATED"/>
    <property type="match status" value="1"/>
</dbReference>
<dbReference type="InterPro" id="IPR007535">
    <property type="entry name" value="Catechol_dOase_N"/>
</dbReference>
<comment type="similarity">
    <text evidence="2">Belongs to the intradiol ring-cleavage dioxygenase family.</text>
</comment>
<keyword evidence="3" id="KW-0479">Metal-binding</keyword>
<dbReference type="InterPro" id="IPR015889">
    <property type="entry name" value="Intradiol_dOase_core"/>
</dbReference>
<evidence type="ECO:0000313" key="8">
    <source>
        <dbReference type="EMBL" id="SGZ49571.1"/>
    </source>
</evidence>